<keyword evidence="2" id="KW-1185">Reference proteome</keyword>
<dbReference type="RefSeq" id="WP_158985456.1">
    <property type="nucleotide sequence ID" value="NZ_BAABKY010000002.1"/>
</dbReference>
<dbReference type="Proteomes" id="UP001501083">
    <property type="component" value="Unassembled WGS sequence"/>
</dbReference>
<proteinExistence type="predicted"/>
<sequence>MRVDVFVVGKEEGFVVAPSGAPLPDEEMGVLGDVRFGWTVDSEVVVPRLDWQGIAKDIDARGYSIVPQNDVSGLLGVPEQELRAFYPEFHLPNAA</sequence>
<protein>
    <submittedName>
        <fullName evidence="1">Uncharacterized protein</fullName>
    </submittedName>
</protein>
<dbReference type="EMBL" id="BAABKY010000002">
    <property type="protein sequence ID" value="GAA5076306.1"/>
    <property type="molecule type" value="Genomic_DNA"/>
</dbReference>
<evidence type="ECO:0000313" key="2">
    <source>
        <dbReference type="Proteomes" id="UP001501083"/>
    </source>
</evidence>
<reference evidence="2" key="1">
    <citation type="journal article" date="2019" name="Int. J. Syst. Evol. Microbiol.">
        <title>The Global Catalogue of Microorganisms (GCM) 10K type strain sequencing project: providing services to taxonomists for standard genome sequencing and annotation.</title>
        <authorList>
            <consortium name="The Broad Institute Genomics Platform"/>
            <consortium name="The Broad Institute Genome Sequencing Center for Infectious Disease"/>
            <person name="Wu L."/>
            <person name="Ma J."/>
        </authorList>
    </citation>
    <scope>NUCLEOTIDE SEQUENCE [LARGE SCALE GENOMIC DNA]</scope>
    <source>
        <strain evidence="2">JCM 19212</strain>
    </source>
</reference>
<name>A0ABP9LG76_9GAMM</name>
<accession>A0ABP9LG76</accession>
<organism evidence="1 2">
    <name type="scientific">Lysobacter panacisoli</name>
    <dbReference type="NCBI Taxonomy" id="1255263"/>
    <lineage>
        <taxon>Bacteria</taxon>
        <taxon>Pseudomonadati</taxon>
        <taxon>Pseudomonadota</taxon>
        <taxon>Gammaproteobacteria</taxon>
        <taxon>Lysobacterales</taxon>
        <taxon>Lysobacteraceae</taxon>
        <taxon>Lysobacter</taxon>
    </lineage>
</organism>
<comment type="caution">
    <text evidence="1">The sequence shown here is derived from an EMBL/GenBank/DDBJ whole genome shotgun (WGS) entry which is preliminary data.</text>
</comment>
<evidence type="ECO:0000313" key="1">
    <source>
        <dbReference type="EMBL" id="GAA5076306.1"/>
    </source>
</evidence>
<gene>
    <name evidence="1" type="ORF">GCM10025759_20770</name>
</gene>